<evidence type="ECO:0000313" key="4">
    <source>
        <dbReference type="Proteomes" id="UP000077857"/>
    </source>
</evidence>
<accession>A0A177NKA8</accession>
<dbReference type="AlphaFoldDB" id="A0A177NKA8"/>
<reference evidence="3 4" key="1">
    <citation type="submission" date="2016-03" db="EMBL/GenBank/DDBJ databases">
        <authorList>
            <person name="Ploux O."/>
        </authorList>
    </citation>
    <scope>NUCLEOTIDE SEQUENCE [LARGE SCALE GENOMIC DNA]</scope>
    <source>
        <strain evidence="3 4">R-45378</strain>
    </source>
</reference>
<comment type="caution">
    <text evidence="3">The sequence shown here is derived from an EMBL/GenBank/DDBJ whole genome shotgun (WGS) entry which is preliminary data.</text>
</comment>
<dbReference type="NCBIfam" id="NF041538">
    <property type="entry name" value="PEP_EDSA_1"/>
    <property type="match status" value="1"/>
</dbReference>
<proteinExistence type="predicted"/>
<dbReference type="Pfam" id="PF07589">
    <property type="entry name" value="PEP-CTERM"/>
    <property type="match status" value="1"/>
</dbReference>
<dbReference type="EMBL" id="LUUJ01000057">
    <property type="protein sequence ID" value="OAI18556.1"/>
    <property type="molecule type" value="Genomic_DNA"/>
</dbReference>
<protein>
    <recommendedName>
        <fullName evidence="2">Ice-binding protein C-terminal domain-containing protein</fullName>
    </recommendedName>
</protein>
<evidence type="ECO:0000313" key="3">
    <source>
        <dbReference type="EMBL" id="OAI18556.1"/>
    </source>
</evidence>
<keyword evidence="1" id="KW-0732">Signal</keyword>
<dbReference type="InterPro" id="IPR013424">
    <property type="entry name" value="Ice-binding_C"/>
</dbReference>
<name>A0A177NKA8_9GAMM</name>
<feature type="chain" id="PRO_5008069237" description="Ice-binding protein C-terminal domain-containing protein" evidence="1">
    <location>
        <begin position="26"/>
        <end position="343"/>
    </location>
</feature>
<evidence type="ECO:0000256" key="1">
    <source>
        <dbReference type="SAM" id="SignalP"/>
    </source>
</evidence>
<feature type="domain" description="Ice-binding protein C-terminal" evidence="2">
    <location>
        <begin position="312"/>
        <end position="335"/>
    </location>
</feature>
<evidence type="ECO:0000259" key="2">
    <source>
        <dbReference type="Pfam" id="PF07589"/>
    </source>
</evidence>
<gene>
    <name evidence="3" type="ORF">A1507_09385</name>
</gene>
<feature type="signal peptide" evidence="1">
    <location>
        <begin position="1"/>
        <end position="25"/>
    </location>
</feature>
<dbReference type="InterPro" id="IPR048213">
    <property type="entry name" value="EDSA_1-like"/>
</dbReference>
<dbReference type="NCBIfam" id="TIGR02595">
    <property type="entry name" value="PEP_CTERM"/>
    <property type="match status" value="1"/>
</dbReference>
<sequence length="343" mass="34666">MKTSKLAVIISTLVLGGLTATSAQAVPVASAQSIVAFENFKIFKADGVTQIDAATDFTALTVNSSQSTNAFIGAATDSDASADSTGATLVTQSTVGAITPASLATDFANNAVAPVDPHVVDLPIIGGNFSGTFSSEQGSPIANFFAAAPSASLYNASYASLDATTGTAGTTSDSKLTAEVTFTPTASGVLVFSFDVGVFVQSYLTAGADQKANAGFTVTFKLNPALGGAGLLDSTSNPFINPVTKNYLFNDGATDDAPGEGALINSAFNAVVLGDKTLTTTNQTFQTLALAAGTKYSLFAEITTSADVQLKTVPEPQSLALLGIGLLGFAASSRKVRGQSMMA</sequence>
<organism evidence="3 4">
    <name type="scientific">Methylomonas koyamae</name>
    <dbReference type="NCBI Taxonomy" id="702114"/>
    <lineage>
        <taxon>Bacteria</taxon>
        <taxon>Pseudomonadati</taxon>
        <taxon>Pseudomonadota</taxon>
        <taxon>Gammaproteobacteria</taxon>
        <taxon>Methylococcales</taxon>
        <taxon>Methylococcaceae</taxon>
        <taxon>Methylomonas</taxon>
    </lineage>
</organism>
<dbReference type="Proteomes" id="UP000077857">
    <property type="component" value="Unassembled WGS sequence"/>
</dbReference>
<dbReference type="RefSeq" id="WP_064039954.1">
    <property type="nucleotide sequence ID" value="NZ_LUUJ01000057.1"/>
</dbReference>